<dbReference type="Proteomes" id="UP000321058">
    <property type="component" value="Unassembled WGS sequence"/>
</dbReference>
<gene>
    <name evidence="2" type="ORF">RSO01_76150</name>
</gene>
<dbReference type="EMBL" id="BKAJ01000165">
    <property type="protein sequence ID" value="GEP60449.1"/>
    <property type="molecule type" value="Genomic_DNA"/>
</dbReference>
<dbReference type="AlphaFoldDB" id="A0A512NNE1"/>
<comment type="caution">
    <text evidence="2">The sequence shown here is derived from an EMBL/GenBank/DDBJ whole genome shotgun (WGS) entry which is preliminary data.</text>
</comment>
<protein>
    <submittedName>
        <fullName evidence="2">Uncharacterized protein</fullName>
    </submittedName>
</protein>
<organism evidence="2 3">
    <name type="scientific">Reyranella soli</name>
    <dbReference type="NCBI Taxonomy" id="1230389"/>
    <lineage>
        <taxon>Bacteria</taxon>
        <taxon>Pseudomonadati</taxon>
        <taxon>Pseudomonadota</taxon>
        <taxon>Alphaproteobacteria</taxon>
        <taxon>Hyphomicrobiales</taxon>
        <taxon>Reyranellaceae</taxon>
        <taxon>Reyranella</taxon>
    </lineage>
</organism>
<proteinExistence type="predicted"/>
<evidence type="ECO:0000313" key="2">
    <source>
        <dbReference type="EMBL" id="GEP60449.1"/>
    </source>
</evidence>
<keyword evidence="3" id="KW-1185">Reference proteome</keyword>
<accession>A0A512NNE1</accession>
<reference evidence="2 3" key="1">
    <citation type="submission" date="2019-07" db="EMBL/GenBank/DDBJ databases">
        <title>Whole genome shotgun sequence of Reyranella soli NBRC 108950.</title>
        <authorList>
            <person name="Hosoyama A."/>
            <person name="Uohara A."/>
            <person name="Ohji S."/>
            <person name="Ichikawa N."/>
        </authorList>
    </citation>
    <scope>NUCLEOTIDE SEQUENCE [LARGE SCALE GENOMIC DNA]</scope>
    <source>
        <strain evidence="2 3">NBRC 108950</strain>
    </source>
</reference>
<feature type="region of interest" description="Disordered" evidence="1">
    <location>
        <begin position="1"/>
        <end position="20"/>
    </location>
</feature>
<evidence type="ECO:0000313" key="3">
    <source>
        <dbReference type="Proteomes" id="UP000321058"/>
    </source>
</evidence>
<evidence type="ECO:0000256" key="1">
    <source>
        <dbReference type="SAM" id="MobiDB-lite"/>
    </source>
</evidence>
<name>A0A512NNE1_9HYPH</name>
<sequence length="85" mass="9609">MWLGCTDPAQQGSRKPRQHRRALALALRKARLKRLFRRKVVGLLYSDHVVRNGPQFRAQACKLGLEGAISKRPIDRMCRVTVGSG</sequence>